<organism evidence="1 2">
    <name type="scientific">Faecalibacterium cf. prausnitzii KLE1255</name>
    <dbReference type="NCBI Taxonomy" id="748224"/>
    <lineage>
        <taxon>Bacteria</taxon>
        <taxon>Bacillati</taxon>
        <taxon>Bacillota</taxon>
        <taxon>Clostridia</taxon>
        <taxon>Eubacteriales</taxon>
        <taxon>Oscillospiraceae</taxon>
        <taxon>Faecalibacterium</taxon>
    </lineage>
</organism>
<sequence>MGIKQKYRLAQIAPACFGKSFSVSFLNYEYYGENAHSRFPHWKGGFSGL</sequence>
<proteinExistence type="predicted"/>
<reference evidence="1 2" key="1">
    <citation type="submission" date="2010-08" db="EMBL/GenBank/DDBJ databases">
        <authorList>
            <person name="Weinstock G."/>
            <person name="Sodergren E."/>
            <person name="Clifton S."/>
            <person name="Fulton L."/>
            <person name="Fulton B."/>
            <person name="Courtney L."/>
            <person name="Fronick C."/>
            <person name="Harrison M."/>
            <person name="Strong C."/>
            <person name="Farmer C."/>
            <person name="Delahaunty K."/>
            <person name="Markovic C."/>
            <person name="Hall O."/>
            <person name="Minx P."/>
            <person name="Tomlinson C."/>
            <person name="Mitreva M."/>
            <person name="Hou S."/>
            <person name="Chen J."/>
            <person name="Wollam A."/>
            <person name="Pepin K.H."/>
            <person name="Johnson M."/>
            <person name="Bhonagiri V."/>
            <person name="Zhang X."/>
            <person name="Suruliraj S."/>
            <person name="Warren W."/>
            <person name="Chinwalla A."/>
            <person name="Mardis E.R."/>
            <person name="Wilson R.K."/>
        </authorList>
    </citation>
    <scope>NUCLEOTIDE SEQUENCE [LARGE SCALE GENOMIC DNA]</scope>
    <source>
        <strain evidence="1 2">KLE1255</strain>
    </source>
</reference>
<evidence type="ECO:0000313" key="1">
    <source>
        <dbReference type="EMBL" id="EFQ05540.1"/>
    </source>
</evidence>
<name>E2ZMP4_9FIRM</name>
<evidence type="ECO:0000313" key="2">
    <source>
        <dbReference type="Proteomes" id="UP000006028"/>
    </source>
</evidence>
<protein>
    <submittedName>
        <fullName evidence="1">Uncharacterized protein</fullName>
    </submittedName>
</protein>
<dbReference type="AlphaFoldDB" id="E2ZMP4"/>
<dbReference type="Proteomes" id="UP000006028">
    <property type="component" value="Unassembled WGS sequence"/>
</dbReference>
<dbReference type="BioCyc" id="FCF748224-HMP:GTSS-988-MONOMER"/>
<dbReference type="EMBL" id="AECU01000215">
    <property type="protein sequence ID" value="EFQ05540.1"/>
    <property type="molecule type" value="Genomic_DNA"/>
</dbReference>
<accession>E2ZMP4</accession>
<dbReference type="HOGENOM" id="CLU_3135856_0_0_9"/>
<gene>
    <name evidence="1" type="ORF">HMPREF9436_02970</name>
</gene>
<comment type="caution">
    <text evidence="1">The sequence shown here is derived from an EMBL/GenBank/DDBJ whole genome shotgun (WGS) entry which is preliminary data.</text>
</comment>